<evidence type="ECO:0000313" key="1">
    <source>
        <dbReference type="EMBL" id="OGM09242.1"/>
    </source>
</evidence>
<accession>A0A1F7X2D2</accession>
<gene>
    <name evidence="1" type="ORF">A2Z67_04865</name>
</gene>
<dbReference type="Proteomes" id="UP000176939">
    <property type="component" value="Unassembled WGS sequence"/>
</dbReference>
<dbReference type="AlphaFoldDB" id="A0A1F7X2D2"/>
<sequence length="162" mass="18722">MTRFFVTTIDKEWDSLQKATVNIRSYMRRGKMVNAYTQQRLTRGDIGKLMTKLEKKKEGFSWRPWGKHVPRTGFMVGIKGHGEIIQSGSSRSDIYNWFKKQRAFVREKDERFYGGWISAEGKIFLDVSFNDRDQTRAMSIAKATGEEAIWDVRAKTEIGVGG</sequence>
<dbReference type="EMBL" id="MGFQ01000024">
    <property type="protein sequence ID" value="OGM09242.1"/>
    <property type="molecule type" value="Genomic_DNA"/>
</dbReference>
<protein>
    <submittedName>
        <fullName evidence="1">Uncharacterized protein</fullName>
    </submittedName>
</protein>
<comment type="caution">
    <text evidence="1">The sequence shown here is derived from an EMBL/GenBank/DDBJ whole genome shotgun (WGS) entry which is preliminary data.</text>
</comment>
<organism evidence="1 2">
    <name type="scientific">Candidatus Woesebacteria bacterium RBG_13_36_22</name>
    <dbReference type="NCBI Taxonomy" id="1802478"/>
    <lineage>
        <taxon>Bacteria</taxon>
        <taxon>Candidatus Woeseibacteriota</taxon>
    </lineage>
</organism>
<evidence type="ECO:0000313" key="2">
    <source>
        <dbReference type="Proteomes" id="UP000176939"/>
    </source>
</evidence>
<proteinExistence type="predicted"/>
<name>A0A1F7X2D2_9BACT</name>
<reference evidence="1 2" key="1">
    <citation type="journal article" date="2016" name="Nat. Commun.">
        <title>Thousands of microbial genomes shed light on interconnected biogeochemical processes in an aquifer system.</title>
        <authorList>
            <person name="Anantharaman K."/>
            <person name="Brown C.T."/>
            <person name="Hug L.A."/>
            <person name="Sharon I."/>
            <person name="Castelle C.J."/>
            <person name="Probst A.J."/>
            <person name="Thomas B.C."/>
            <person name="Singh A."/>
            <person name="Wilkins M.J."/>
            <person name="Karaoz U."/>
            <person name="Brodie E.L."/>
            <person name="Williams K.H."/>
            <person name="Hubbard S.S."/>
            <person name="Banfield J.F."/>
        </authorList>
    </citation>
    <scope>NUCLEOTIDE SEQUENCE [LARGE SCALE GENOMIC DNA]</scope>
</reference>